<evidence type="ECO:0000256" key="4">
    <source>
        <dbReference type="SAM" id="MobiDB-lite"/>
    </source>
</evidence>
<dbReference type="Gene3D" id="1.25.40.20">
    <property type="entry name" value="Ankyrin repeat-containing domain"/>
    <property type="match status" value="4"/>
</dbReference>
<dbReference type="Pfam" id="PF00023">
    <property type="entry name" value="Ank"/>
    <property type="match status" value="1"/>
</dbReference>
<evidence type="ECO:0008006" key="7">
    <source>
        <dbReference type="Google" id="ProtNLM"/>
    </source>
</evidence>
<dbReference type="InterPro" id="IPR051165">
    <property type="entry name" value="Multifunctional_ANK_Repeat"/>
</dbReference>
<evidence type="ECO:0000256" key="1">
    <source>
        <dbReference type="ARBA" id="ARBA00022737"/>
    </source>
</evidence>
<feature type="repeat" description="ANK" evidence="3">
    <location>
        <begin position="123"/>
        <end position="149"/>
    </location>
</feature>
<organism evidence="5 6">
    <name type="scientific">Triangularia setosa</name>
    <dbReference type="NCBI Taxonomy" id="2587417"/>
    <lineage>
        <taxon>Eukaryota</taxon>
        <taxon>Fungi</taxon>
        <taxon>Dikarya</taxon>
        <taxon>Ascomycota</taxon>
        <taxon>Pezizomycotina</taxon>
        <taxon>Sordariomycetes</taxon>
        <taxon>Sordariomycetidae</taxon>
        <taxon>Sordariales</taxon>
        <taxon>Podosporaceae</taxon>
        <taxon>Triangularia</taxon>
    </lineage>
</organism>
<keyword evidence="6" id="KW-1185">Reference proteome</keyword>
<dbReference type="PROSITE" id="PS50297">
    <property type="entry name" value="ANK_REP_REGION"/>
    <property type="match status" value="3"/>
</dbReference>
<dbReference type="PANTHER" id="PTHR24123">
    <property type="entry name" value="ANKYRIN REPEAT-CONTAINING"/>
    <property type="match status" value="1"/>
</dbReference>
<dbReference type="Proteomes" id="UP001302321">
    <property type="component" value="Unassembled WGS sequence"/>
</dbReference>
<evidence type="ECO:0000256" key="2">
    <source>
        <dbReference type="ARBA" id="ARBA00023043"/>
    </source>
</evidence>
<name>A0AAN7A5S6_9PEZI</name>
<reference evidence="5" key="2">
    <citation type="submission" date="2023-05" db="EMBL/GenBank/DDBJ databases">
        <authorList>
            <consortium name="Lawrence Berkeley National Laboratory"/>
            <person name="Steindorff A."/>
            <person name="Hensen N."/>
            <person name="Bonometti L."/>
            <person name="Westerberg I."/>
            <person name="Brannstrom I.O."/>
            <person name="Guillou S."/>
            <person name="Cros-Aarteil S."/>
            <person name="Calhoun S."/>
            <person name="Haridas S."/>
            <person name="Kuo A."/>
            <person name="Mondo S."/>
            <person name="Pangilinan J."/>
            <person name="Riley R."/>
            <person name="Labutti K."/>
            <person name="Andreopoulos B."/>
            <person name="Lipzen A."/>
            <person name="Chen C."/>
            <person name="Yanf M."/>
            <person name="Daum C."/>
            <person name="Ng V."/>
            <person name="Clum A."/>
            <person name="Ohm R."/>
            <person name="Martin F."/>
            <person name="Silar P."/>
            <person name="Natvig D."/>
            <person name="Lalanne C."/>
            <person name="Gautier V."/>
            <person name="Ament-Velasquez S.L."/>
            <person name="Kruys A."/>
            <person name="Hutchinson M.I."/>
            <person name="Powell A.J."/>
            <person name="Barry K."/>
            <person name="Miller A.N."/>
            <person name="Grigoriev I.V."/>
            <person name="Debuchy R."/>
            <person name="Gladieux P."/>
            <person name="Thoren M.H."/>
            <person name="Johannesson H."/>
        </authorList>
    </citation>
    <scope>NUCLEOTIDE SEQUENCE</scope>
    <source>
        <strain evidence="5">CBS 892.96</strain>
    </source>
</reference>
<comment type="caution">
    <text evidence="5">The sequence shown here is derived from an EMBL/GenBank/DDBJ whole genome shotgun (WGS) entry which is preliminary data.</text>
</comment>
<sequence>MASSENRQATQLLQAQRAQSRDEQTFGWLRNRFSSQAGTEFSHREINKVLTEVVESDGSLGVVKALLSLGADVNFVRRRNSITWNKIAQRHHQNERSDILLRATIKCRPETVHALAAHADQQNLDSVLHQAIVRGNLAIIRTLLDHGASPVHLHDDFQGAVFRDNVGLIEVLLSGHHLPCLACRSTGLRLAVANGSVDVIRLLLNHWADVNYAEGIALIRAVEDSRPDLMAALISGPVKPSPRTLDTAVSRAQNATNDLNTFGYEMVGMCLAAGAAGPATTHLITDGLIELIRRRDIQLLETILRHRQVPEDYEGFVLVEAIRTGQVDVLAKLLELGPSSQSLTIAISQAMKVKDSDERYGIFDRLIDAGAQGLCVAEALISIVHCLVSDSKRGDGAARDRDLSLFNLILHDGKADVNHRKGEALQVAVRSSCIDIAEQIVDREPSPESLGAALGWAMGAEDKLQKKRLVEILIRHPIDEVASGKALVEVFKNDSGNTELIQLLLTRASVNYNNGEVYIYAVRNFRPETFHLVLGQGIGYKALFTLLMEALRAPRAQRRTLLGEVISRFQLDHLNMALKHVVLEPKPDLVLAKTLLDSGAEPTHDNGVCIKNAACNLERDVLHLLSGYAGKNPELFTQAFAAIISRGKHWIAFEHVDIVRIILKHGASPQIASRAMIDVVDQLACNKDQATLSRALLDSLSTAGADVNYENGKAVGMAASRGDPLLLDYLLKQKADSTSATLALSAAIMAHHPESLLLEILNVMAQPGLPTDFNHSLPGMPHPPIILILKSYGDSVAIVHRLVRAGCRLDSTVLAVCDTDKGVQAEVEPVTVLMWALLQKDEMISKAVIEALICHGCKFIPPPPFDHYFWFLLTKAADLTYTTPVSKTTPFLVAVKSGRVDVVEMLLSYGAKVSVKDNLGRSPLFFASRVGGIDMMAALLLHNPPVNDGSLHEAARNFHPEAMKMLLDAGHDANYRSTKHGGRTALGEVAFKAVMPHDIALADESLDILASVDASPLLKVRGKTVIFLALDNQNNEPVTRVLLDRLLYKTLNSHENTYQEGIYHYSPTMYIMKDILLGPRSPALVQMLQDHGVENRFYATIEEAQPPDAVGLPEEIRDYERERRAWEQRNRRFEENHGNDLRRVTEKAQVHAQIEDQKHNRSLRYRDEHSQQGRKERSLNHQQTTFLKAERHHNDSQIKTSEANVHSGIRWQKHNDSMAMADQKRSTSLAHRQRVHFQHIEERRQKNNVALENKELRHAKSLAQMQDIHRQEWDEKENFNYQELKFQSQRRMQDVEYNQRQQDINFQAYTARNQLDAEGARGKHDMNMTELRTQRGNIIGQVNLEELRKWQQQQTNMLPAQQHGNRMARRLLA</sequence>
<dbReference type="PANTHER" id="PTHR24123:SF33">
    <property type="entry name" value="PROTEIN HOS4"/>
    <property type="match status" value="1"/>
</dbReference>
<accession>A0AAN7A5S6</accession>
<evidence type="ECO:0000313" key="5">
    <source>
        <dbReference type="EMBL" id="KAK4174355.1"/>
    </source>
</evidence>
<dbReference type="EMBL" id="MU866286">
    <property type="protein sequence ID" value="KAK4174355.1"/>
    <property type="molecule type" value="Genomic_DNA"/>
</dbReference>
<feature type="repeat" description="ANK" evidence="3">
    <location>
        <begin position="946"/>
        <end position="978"/>
    </location>
</feature>
<feature type="repeat" description="ANK" evidence="3">
    <location>
        <begin position="886"/>
        <end position="918"/>
    </location>
</feature>
<dbReference type="InterPro" id="IPR002110">
    <property type="entry name" value="Ankyrin_rpt"/>
</dbReference>
<keyword evidence="1" id="KW-0677">Repeat</keyword>
<dbReference type="InterPro" id="IPR036770">
    <property type="entry name" value="Ankyrin_rpt-contain_sf"/>
</dbReference>
<protein>
    <recommendedName>
        <fullName evidence="7">Ankyrin</fullName>
    </recommendedName>
</protein>
<dbReference type="Pfam" id="PF12796">
    <property type="entry name" value="Ank_2"/>
    <property type="match status" value="1"/>
</dbReference>
<dbReference type="PROSITE" id="PS50088">
    <property type="entry name" value="ANK_REPEAT"/>
    <property type="match status" value="4"/>
</dbReference>
<dbReference type="SMART" id="SM00248">
    <property type="entry name" value="ANK"/>
    <property type="match status" value="11"/>
</dbReference>
<evidence type="ECO:0000313" key="6">
    <source>
        <dbReference type="Proteomes" id="UP001302321"/>
    </source>
</evidence>
<feature type="region of interest" description="Disordered" evidence="4">
    <location>
        <begin position="1137"/>
        <end position="1179"/>
    </location>
</feature>
<feature type="repeat" description="ANK" evidence="3">
    <location>
        <begin position="183"/>
        <end position="215"/>
    </location>
</feature>
<evidence type="ECO:0000256" key="3">
    <source>
        <dbReference type="PROSITE-ProRule" id="PRU00023"/>
    </source>
</evidence>
<proteinExistence type="predicted"/>
<dbReference type="SUPFAM" id="SSF48403">
    <property type="entry name" value="Ankyrin repeat"/>
    <property type="match status" value="1"/>
</dbReference>
<keyword evidence="2 3" id="KW-0040">ANK repeat</keyword>
<gene>
    <name evidence="5" type="ORF">QBC36DRAFT_357751</name>
</gene>
<reference evidence="5" key="1">
    <citation type="journal article" date="2023" name="Mol. Phylogenet. Evol.">
        <title>Genome-scale phylogeny and comparative genomics of the fungal order Sordariales.</title>
        <authorList>
            <person name="Hensen N."/>
            <person name="Bonometti L."/>
            <person name="Westerberg I."/>
            <person name="Brannstrom I.O."/>
            <person name="Guillou S."/>
            <person name="Cros-Aarteil S."/>
            <person name="Calhoun S."/>
            <person name="Haridas S."/>
            <person name="Kuo A."/>
            <person name="Mondo S."/>
            <person name="Pangilinan J."/>
            <person name="Riley R."/>
            <person name="LaButti K."/>
            <person name="Andreopoulos B."/>
            <person name="Lipzen A."/>
            <person name="Chen C."/>
            <person name="Yan M."/>
            <person name="Daum C."/>
            <person name="Ng V."/>
            <person name="Clum A."/>
            <person name="Steindorff A."/>
            <person name="Ohm R.A."/>
            <person name="Martin F."/>
            <person name="Silar P."/>
            <person name="Natvig D.O."/>
            <person name="Lalanne C."/>
            <person name="Gautier V."/>
            <person name="Ament-Velasquez S.L."/>
            <person name="Kruys A."/>
            <person name="Hutchinson M.I."/>
            <person name="Powell A.J."/>
            <person name="Barry K."/>
            <person name="Miller A.N."/>
            <person name="Grigoriev I.V."/>
            <person name="Debuchy R."/>
            <person name="Gladieux P."/>
            <person name="Hiltunen Thoren M."/>
            <person name="Johannesson H."/>
        </authorList>
    </citation>
    <scope>NUCLEOTIDE SEQUENCE</scope>
    <source>
        <strain evidence="5">CBS 892.96</strain>
    </source>
</reference>